<feature type="region of interest" description="Disordered" evidence="1">
    <location>
        <begin position="18"/>
        <end position="55"/>
    </location>
</feature>
<dbReference type="AlphaFoldDB" id="A0A1X7VFX2"/>
<accession>A0A1X7VFX2</accession>
<dbReference type="EnsemblMetazoa" id="Aqu2.1.39190_001">
    <property type="protein sequence ID" value="Aqu2.1.39190_001"/>
    <property type="gene ID" value="Aqu2.1.39190"/>
</dbReference>
<protein>
    <submittedName>
        <fullName evidence="2">Uncharacterized protein</fullName>
    </submittedName>
</protein>
<evidence type="ECO:0000256" key="1">
    <source>
        <dbReference type="SAM" id="MobiDB-lite"/>
    </source>
</evidence>
<feature type="compositionally biased region" description="Basic and acidic residues" evidence="1">
    <location>
        <begin position="28"/>
        <end position="45"/>
    </location>
</feature>
<name>A0A1X7VFX2_AMPQE</name>
<dbReference type="InParanoid" id="A0A1X7VFX2"/>
<evidence type="ECO:0000313" key="2">
    <source>
        <dbReference type="EnsemblMetazoa" id="Aqu2.1.39190_001"/>
    </source>
</evidence>
<proteinExistence type="predicted"/>
<sequence>MDELDISLSDIEISIPADSKISESGVNRTKEDKSKSEANKGKGEIIAEPAANSSEIRAELDVPNRANGQDGTETVSMLVQLKNSSESMTNLLVTSGSEPDLFKENGNEG</sequence>
<organism evidence="2">
    <name type="scientific">Amphimedon queenslandica</name>
    <name type="common">Sponge</name>
    <dbReference type="NCBI Taxonomy" id="400682"/>
    <lineage>
        <taxon>Eukaryota</taxon>
        <taxon>Metazoa</taxon>
        <taxon>Porifera</taxon>
        <taxon>Demospongiae</taxon>
        <taxon>Heteroscleromorpha</taxon>
        <taxon>Haplosclerida</taxon>
        <taxon>Niphatidae</taxon>
        <taxon>Amphimedon</taxon>
    </lineage>
</organism>
<reference evidence="2" key="1">
    <citation type="submission" date="2017-05" db="UniProtKB">
        <authorList>
            <consortium name="EnsemblMetazoa"/>
        </authorList>
    </citation>
    <scope>IDENTIFICATION</scope>
</reference>